<organism evidence="2 3">
    <name type="scientific">Ralstonia solanacearum</name>
    <name type="common">Pseudomonas solanacearum</name>
    <dbReference type="NCBI Taxonomy" id="305"/>
    <lineage>
        <taxon>Bacteria</taxon>
        <taxon>Pseudomonadati</taxon>
        <taxon>Pseudomonadota</taxon>
        <taxon>Betaproteobacteria</taxon>
        <taxon>Burkholderiales</taxon>
        <taxon>Burkholderiaceae</taxon>
        <taxon>Ralstonia</taxon>
        <taxon>Ralstonia solanacearum species complex</taxon>
    </lineage>
</organism>
<dbReference type="PANTHER" id="PTHR43031">
    <property type="entry name" value="FAD-DEPENDENT OXIDOREDUCTASE"/>
    <property type="match status" value="1"/>
</dbReference>
<comment type="caution">
    <text evidence="2">The sequence shown here is derived from an EMBL/GenBank/DDBJ whole genome shotgun (WGS) entry which is preliminary data.</text>
</comment>
<dbReference type="EMBL" id="JAIVEX010000001">
    <property type="protein sequence ID" value="MDB0520373.1"/>
    <property type="molecule type" value="Genomic_DNA"/>
</dbReference>
<sequence>MSIPSIEPVTLKHWLHDGAEIALFDVREAGEFGEGHLLLATPVPYSRLEIDAARLAPRRSVRLVVVDADGGALAALAARRLRDLGYGDVAVLRGGVAAWQAAGLTVFKGVNVPSKVFGELAELAYRTPHVTAAELVAWQRARKPHVLLDGRTVAEYRRMTIPGAVSCPNGELALRAHALIPDDETPVVIHCAGRTRSIIGAQTLRNLGLPNPVYALENGTQGWQLHGLTLEHGAGRRYPETVDAPVRRRAQQDAAGLSRRFEVPSVSAAAVRAEREAGRRSVFLLDVRTAEAFARGSLPGAAHAPGGQLLQATDQYVGVRGARLIVFDDDGIRAPVIASWLRQMGHNAAVLEGGLSEANAAALAPVPQASASASVLAPAPVREIDATALRSAIAHGRVLVIDLRSSAAYRAAHLPEAHWVTRRQLAGYLRGVFGKEVVLIDDDPALSALAAIDLRELGIAGVHRLAGGVSAWHAAGHPLVATPDLPPDVERIDYLFFVHDRHEGNLDAARGYLAWETGLVAQLDAQERAAFAPCESCEPGMPAVAQPAAAEVE</sequence>
<evidence type="ECO:0000259" key="1">
    <source>
        <dbReference type="PROSITE" id="PS50206"/>
    </source>
</evidence>
<dbReference type="SMART" id="SM00450">
    <property type="entry name" value="RHOD"/>
    <property type="match status" value="4"/>
</dbReference>
<name>A0AAE3NDG2_RALSL</name>
<dbReference type="PANTHER" id="PTHR43031:SF16">
    <property type="entry name" value="OXIDOREDUCTASE"/>
    <property type="match status" value="1"/>
</dbReference>
<feature type="domain" description="Rhodanese" evidence="1">
    <location>
        <begin position="394"/>
        <end position="481"/>
    </location>
</feature>
<dbReference type="Gene3D" id="3.40.250.10">
    <property type="entry name" value="Rhodanese-like domain"/>
    <property type="match status" value="4"/>
</dbReference>
<dbReference type="Proteomes" id="UP001143674">
    <property type="component" value="Unassembled WGS sequence"/>
</dbReference>
<reference evidence="2" key="1">
    <citation type="submission" date="2021-09" db="EMBL/GenBank/DDBJ databases">
        <title>Genomic analysis of Ralstonia spp.</title>
        <authorList>
            <person name="Aburjaile F."/>
            <person name="Ariute J.C."/>
            <person name="Pais A.K.L."/>
            <person name="Albuquerque G.M.R."/>
            <person name="Silva A.M.F."/>
            <person name="Brenig B."/>
            <person name="Azevedo V."/>
            <person name="Matiuzzi M."/>
            <person name="Ramos R."/>
            <person name="Goes-Neto A."/>
            <person name="Soares S."/>
            <person name="Iseppon A.M.B."/>
            <person name="Souza E."/>
            <person name="Gama M."/>
        </authorList>
    </citation>
    <scope>NUCLEOTIDE SEQUENCE</scope>
    <source>
        <strain evidence="2">B4</strain>
    </source>
</reference>
<dbReference type="RefSeq" id="WP_184851565.1">
    <property type="nucleotide sequence ID" value="NZ_JABZEH010000002.1"/>
</dbReference>
<dbReference type="InterPro" id="IPR001763">
    <property type="entry name" value="Rhodanese-like_dom"/>
</dbReference>
<accession>A0AAE3NDG2</accession>
<dbReference type="Pfam" id="PF00581">
    <property type="entry name" value="Rhodanese"/>
    <property type="match status" value="4"/>
</dbReference>
<dbReference type="PROSITE" id="PS50206">
    <property type="entry name" value="RHODANESE_3"/>
    <property type="match status" value="4"/>
</dbReference>
<dbReference type="SUPFAM" id="SSF52821">
    <property type="entry name" value="Rhodanese/Cell cycle control phosphatase"/>
    <property type="match status" value="4"/>
</dbReference>
<dbReference type="InterPro" id="IPR036873">
    <property type="entry name" value="Rhodanese-like_dom_sf"/>
</dbReference>
<dbReference type="AlphaFoldDB" id="A0AAE3NDG2"/>
<evidence type="ECO:0000313" key="3">
    <source>
        <dbReference type="Proteomes" id="UP001143674"/>
    </source>
</evidence>
<proteinExistence type="predicted"/>
<dbReference type="InterPro" id="IPR050229">
    <property type="entry name" value="GlpE_sulfurtransferase"/>
</dbReference>
<gene>
    <name evidence="2" type="ORF">LBW55_01920</name>
</gene>
<feature type="domain" description="Rhodanese" evidence="1">
    <location>
        <begin position="141"/>
        <end position="232"/>
    </location>
</feature>
<protein>
    <submittedName>
        <fullName evidence="2">Sulfurtransferase</fullName>
    </submittedName>
</protein>
<feature type="domain" description="Rhodanese" evidence="1">
    <location>
        <begin position="278"/>
        <end position="367"/>
    </location>
</feature>
<feature type="domain" description="Rhodanese" evidence="1">
    <location>
        <begin position="17"/>
        <end position="108"/>
    </location>
</feature>
<evidence type="ECO:0000313" key="2">
    <source>
        <dbReference type="EMBL" id="MDB0520373.1"/>
    </source>
</evidence>